<reference evidence="1 2" key="1">
    <citation type="journal article" date="2012" name="Nat. Genet.">
        <title>Plasmodium cynomolgi genome sequences provide insight into Plasmodium vivax and the monkey malaria clade.</title>
        <authorList>
            <person name="Tachibana S."/>
            <person name="Sullivan S.A."/>
            <person name="Kawai S."/>
            <person name="Nakamura S."/>
            <person name="Kim H.R."/>
            <person name="Goto N."/>
            <person name="Arisue N."/>
            <person name="Palacpac N.M.Q."/>
            <person name="Honma H."/>
            <person name="Yagi M."/>
            <person name="Tougan T."/>
            <person name="Katakai Y."/>
            <person name="Kaneko O."/>
            <person name="Mita T."/>
            <person name="Kita K."/>
            <person name="Yasutomi Y."/>
            <person name="Sutton P.L."/>
            <person name="Shakhbatyan R."/>
            <person name="Horii T."/>
            <person name="Yasunaga T."/>
            <person name="Barnwell J.W."/>
            <person name="Escalante A.A."/>
            <person name="Carlton J.M."/>
            <person name="Tanabe K."/>
        </authorList>
    </citation>
    <scope>NUCLEOTIDE SEQUENCE [LARGE SCALE GENOMIC DNA]</scope>
    <source>
        <strain evidence="1 2">B</strain>
    </source>
</reference>
<dbReference type="EMBL" id="DF157726">
    <property type="protein sequence ID" value="GAB69744.1"/>
    <property type="molecule type" value="Genomic_DNA"/>
</dbReference>
<dbReference type="GeneID" id="14696286"/>
<keyword evidence="2" id="KW-1185">Reference proteome</keyword>
<evidence type="ECO:0000313" key="1">
    <source>
        <dbReference type="EMBL" id="GAB69744.1"/>
    </source>
</evidence>
<sequence>MFLPSKIVYKEIEMDHSDLSNYDEKCNIKFNPKNKEGVKEICKKSLRFIEKSQLWNTRNTSYDVCLQVNYWIYGKLASILGSDDTDNIEITFGSFQLVGKNKMNTRAQRTYNERCYPNFNIFKEKDWEKGKQLYEYYVNYSYLFSMAQIYADKCEFYEKINEIIPIYKYFESECSHGGGNCPDYYIKYKHLNPEKDLSKLKCYKQFQNERSLETEALAKVDSSNLPLVSQAGGGGHGLSEHLADPQK</sequence>
<dbReference type="OrthoDB" id="381111at2759"/>
<organism evidence="1 2">
    <name type="scientific">Plasmodium cynomolgi (strain B)</name>
    <dbReference type="NCBI Taxonomy" id="1120755"/>
    <lineage>
        <taxon>Eukaryota</taxon>
        <taxon>Sar</taxon>
        <taxon>Alveolata</taxon>
        <taxon>Apicomplexa</taxon>
        <taxon>Aconoidasida</taxon>
        <taxon>Haemosporida</taxon>
        <taxon>Plasmodiidae</taxon>
        <taxon>Plasmodium</taxon>
        <taxon>Plasmodium (Plasmodium)</taxon>
    </lineage>
</organism>
<evidence type="ECO:0000313" key="2">
    <source>
        <dbReference type="Proteomes" id="UP000006319"/>
    </source>
</evidence>
<name>K6V0B8_PLACD</name>
<dbReference type="Pfam" id="PF05795">
    <property type="entry name" value="Plasmodium_Vir"/>
    <property type="match status" value="1"/>
</dbReference>
<dbReference type="OMA" id="VCLQVNY"/>
<proteinExistence type="predicted"/>
<feature type="non-terminal residue" evidence="1">
    <location>
        <position position="247"/>
    </location>
</feature>
<dbReference type="Proteomes" id="UP000006319">
    <property type="component" value="Unassembled WGS sequence"/>
</dbReference>
<dbReference type="KEGG" id="pcy:PCYB_004930"/>
<dbReference type="RefSeq" id="XP_004227962.1">
    <property type="nucleotide sequence ID" value="XM_004227914.1"/>
</dbReference>
<dbReference type="PhylomeDB" id="K6V0B8"/>
<dbReference type="InterPro" id="IPR008780">
    <property type="entry name" value="Plasmodium_Vir"/>
</dbReference>
<accession>K6V0B8</accession>
<protein>
    <submittedName>
        <fullName evidence="1">CYIR protein</fullName>
    </submittedName>
</protein>
<gene>
    <name evidence="1" type="ORF">PCYB_004930</name>
</gene>
<dbReference type="VEuPathDB" id="PlasmoDB:PCYB_004930"/>
<dbReference type="AlphaFoldDB" id="K6V0B8"/>